<gene>
    <name evidence="2" type="ORF">FHETE_546</name>
</gene>
<feature type="region of interest" description="Disordered" evidence="1">
    <location>
        <begin position="31"/>
        <end position="125"/>
    </location>
</feature>
<evidence type="ECO:0000313" key="3">
    <source>
        <dbReference type="Proteomes" id="UP000567885"/>
    </source>
</evidence>
<dbReference type="Proteomes" id="UP000567885">
    <property type="component" value="Unassembled WGS sequence"/>
</dbReference>
<dbReference type="AlphaFoldDB" id="A0A8H5TX68"/>
<reference evidence="2 3" key="1">
    <citation type="submission" date="2020-05" db="EMBL/GenBank/DDBJ databases">
        <title>Identification and distribution of gene clusters putatively required for synthesis of sphingolipid metabolism inhibitors in phylogenetically diverse species of the filamentous fungus Fusarium.</title>
        <authorList>
            <person name="Kim H.-S."/>
            <person name="Busman M."/>
            <person name="Brown D.W."/>
            <person name="Divon H."/>
            <person name="Uhlig S."/>
            <person name="Proctor R.H."/>
        </authorList>
    </citation>
    <scope>NUCLEOTIDE SEQUENCE [LARGE SCALE GENOMIC DNA]</scope>
    <source>
        <strain evidence="2 3">NRRL 20693</strain>
    </source>
</reference>
<sequence>MSKLVDDVKAGLKGIRGAGDALRGEVLDKTDQAFDTNPNHPETLKAQVDNKSIAEKGKQDMRGADDMIARREAEHRGVNPPAGAERPNESLNREPGTVLPGETSHYGTGRTAEDPVPQPGTTMPR</sequence>
<keyword evidence="3" id="KW-1185">Reference proteome</keyword>
<name>A0A8H5TX68_FUSHE</name>
<protein>
    <submittedName>
        <fullName evidence="2">Uncharacterized protein</fullName>
    </submittedName>
</protein>
<dbReference type="OrthoDB" id="4779541at2759"/>
<proteinExistence type="predicted"/>
<dbReference type="EMBL" id="JAAGWQ010000007">
    <property type="protein sequence ID" value="KAF5680004.1"/>
    <property type="molecule type" value="Genomic_DNA"/>
</dbReference>
<feature type="compositionally biased region" description="Basic and acidic residues" evidence="1">
    <location>
        <begin position="52"/>
        <end position="77"/>
    </location>
</feature>
<organism evidence="2 3">
    <name type="scientific">Fusarium heterosporum</name>
    <dbReference type="NCBI Taxonomy" id="42747"/>
    <lineage>
        <taxon>Eukaryota</taxon>
        <taxon>Fungi</taxon>
        <taxon>Dikarya</taxon>
        <taxon>Ascomycota</taxon>
        <taxon>Pezizomycotina</taxon>
        <taxon>Sordariomycetes</taxon>
        <taxon>Hypocreomycetidae</taxon>
        <taxon>Hypocreales</taxon>
        <taxon>Nectriaceae</taxon>
        <taxon>Fusarium</taxon>
        <taxon>Fusarium heterosporum species complex</taxon>
    </lineage>
</organism>
<comment type="caution">
    <text evidence="2">The sequence shown here is derived from an EMBL/GenBank/DDBJ whole genome shotgun (WGS) entry which is preliminary data.</text>
</comment>
<evidence type="ECO:0000256" key="1">
    <source>
        <dbReference type="SAM" id="MobiDB-lite"/>
    </source>
</evidence>
<evidence type="ECO:0000313" key="2">
    <source>
        <dbReference type="EMBL" id="KAF5680004.1"/>
    </source>
</evidence>
<accession>A0A8H5TX68</accession>